<keyword evidence="3" id="KW-1185">Reference proteome</keyword>
<evidence type="ECO:0000313" key="3">
    <source>
        <dbReference type="Proteomes" id="UP000680750"/>
    </source>
</evidence>
<dbReference type="AlphaFoldDB" id="A0A810KZ90"/>
<dbReference type="KEGG" id="aser:Asera_18500"/>
<reference evidence="2" key="1">
    <citation type="submission" date="2020-08" db="EMBL/GenBank/DDBJ databases">
        <title>Whole genome shotgun sequence of Actinocatenispora sera NBRC 101916.</title>
        <authorList>
            <person name="Komaki H."/>
            <person name="Tamura T."/>
        </authorList>
    </citation>
    <scope>NUCLEOTIDE SEQUENCE</scope>
    <source>
        <strain evidence="2">NBRC 101916</strain>
    </source>
</reference>
<organism evidence="2 3">
    <name type="scientific">Actinocatenispora sera</name>
    <dbReference type="NCBI Taxonomy" id="390989"/>
    <lineage>
        <taxon>Bacteria</taxon>
        <taxon>Bacillati</taxon>
        <taxon>Actinomycetota</taxon>
        <taxon>Actinomycetes</taxon>
        <taxon>Micromonosporales</taxon>
        <taxon>Micromonosporaceae</taxon>
        <taxon>Actinocatenispora</taxon>
    </lineage>
</organism>
<sequence length="114" mass="11373">MPAPAPGGAGAPPGTRDVAADPGMADTSTLLYACMRTLPDGPARRRRKVADAGPDHPVVQGCCSESRLGSGPCGDMAAVAVLLSDPAATALAGGAIGWPFYPQTDGIITIGNEE</sequence>
<dbReference type="Proteomes" id="UP000680750">
    <property type="component" value="Chromosome"/>
</dbReference>
<protein>
    <submittedName>
        <fullName evidence="2">Uncharacterized protein</fullName>
    </submittedName>
</protein>
<dbReference type="EMBL" id="AP023354">
    <property type="protein sequence ID" value="BCJ27742.1"/>
    <property type="molecule type" value="Genomic_DNA"/>
</dbReference>
<name>A0A810KZ90_9ACTN</name>
<accession>A0A810KZ90</accession>
<gene>
    <name evidence="2" type="ORF">Asera_18500</name>
</gene>
<evidence type="ECO:0000313" key="2">
    <source>
        <dbReference type="EMBL" id="BCJ27742.1"/>
    </source>
</evidence>
<proteinExistence type="predicted"/>
<evidence type="ECO:0000256" key="1">
    <source>
        <dbReference type="SAM" id="MobiDB-lite"/>
    </source>
</evidence>
<feature type="region of interest" description="Disordered" evidence="1">
    <location>
        <begin position="1"/>
        <end position="22"/>
    </location>
</feature>